<evidence type="ECO:0000256" key="4">
    <source>
        <dbReference type="ARBA" id="ARBA00023136"/>
    </source>
</evidence>
<dbReference type="InterPro" id="IPR006189">
    <property type="entry name" value="CHASE_dom"/>
</dbReference>
<sequence>MALLYFAATYEIVEYLQHSYSRDIADDRADDLSRQLALVRYRLEASVTSEIFEANALAAYIAVSPQSSAHQWLPLAENIRRKAHHIRNIGVAPNDVISFVYPRQGNEKALGLDFRLHPEQWRTVEIAKNNGKIFVAGPLTLVQGGEAIIARIPIFSDPPNNKNYWGVFSVALDWNRLLHDAGSDSFPDDVELAIRGVDGQGELGAVFYGDPQVFTQPLRTETVNLVSGTWQLAIKEIAHDSLEIWFKSNLVRLLGYTLSVVLFISVILLLNTYRNAHRYSYEDVLTKIGNRRRAMQMLQKLHKHGSHFCIFNIDLNNFKQINDNFGHVAGDALLVEIARRLESVLRGSDLVARIGGDEFLVILPRISAIENIQAVQDKIHAEVCAPTFVWHGITLPIQLSMGYACFPEAAQTIEDLLHNADRAMYADKQRCREQEVG</sequence>
<dbReference type="InterPro" id="IPR052163">
    <property type="entry name" value="DGC-Regulatory_Protein"/>
</dbReference>
<dbReference type="Pfam" id="PF00990">
    <property type="entry name" value="GGDEF"/>
    <property type="match status" value="1"/>
</dbReference>
<dbReference type="Gene3D" id="3.30.450.350">
    <property type="entry name" value="CHASE domain"/>
    <property type="match status" value="1"/>
</dbReference>
<evidence type="ECO:0000256" key="2">
    <source>
        <dbReference type="ARBA" id="ARBA00022692"/>
    </source>
</evidence>
<dbReference type="InterPro" id="IPR000160">
    <property type="entry name" value="GGDEF_dom"/>
</dbReference>
<dbReference type="EMBL" id="CP073587">
    <property type="protein sequence ID" value="QUN05731.1"/>
    <property type="molecule type" value="Genomic_DNA"/>
</dbReference>
<dbReference type="InterPro" id="IPR029787">
    <property type="entry name" value="Nucleotide_cyclase"/>
</dbReference>
<gene>
    <name evidence="8" type="ORF">KDN34_16370</name>
</gene>
<dbReference type="RefSeq" id="WP_212594758.1">
    <property type="nucleotide sequence ID" value="NZ_CP073587.1"/>
</dbReference>
<feature type="domain" description="GGDEF" evidence="7">
    <location>
        <begin position="306"/>
        <end position="437"/>
    </location>
</feature>
<dbReference type="PROSITE" id="PS50839">
    <property type="entry name" value="CHASE"/>
    <property type="match status" value="1"/>
</dbReference>
<dbReference type="SMART" id="SM00267">
    <property type="entry name" value="GGDEF"/>
    <property type="match status" value="1"/>
</dbReference>
<dbReference type="NCBIfam" id="TIGR00254">
    <property type="entry name" value="GGDEF"/>
    <property type="match status" value="1"/>
</dbReference>
<accession>A0ABX7YTR7</accession>
<dbReference type="Gene3D" id="3.30.70.270">
    <property type="match status" value="1"/>
</dbReference>
<dbReference type="Pfam" id="PF03924">
    <property type="entry name" value="CHASE"/>
    <property type="match status" value="1"/>
</dbReference>
<dbReference type="InterPro" id="IPR043128">
    <property type="entry name" value="Rev_trsase/Diguanyl_cyclase"/>
</dbReference>
<keyword evidence="2 5" id="KW-0812">Transmembrane</keyword>
<dbReference type="PANTHER" id="PTHR46663">
    <property type="entry name" value="DIGUANYLATE CYCLASE DGCT-RELATED"/>
    <property type="match status" value="1"/>
</dbReference>
<dbReference type="InterPro" id="IPR042240">
    <property type="entry name" value="CHASE_sf"/>
</dbReference>
<evidence type="ECO:0000256" key="1">
    <source>
        <dbReference type="ARBA" id="ARBA00004370"/>
    </source>
</evidence>
<keyword evidence="3 5" id="KW-1133">Transmembrane helix</keyword>
<keyword evidence="9" id="KW-1185">Reference proteome</keyword>
<dbReference type="SUPFAM" id="SSF55073">
    <property type="entry name" value="Nucleotide cyclase"/>
    <property type="match status" value="1"/>
</dbReference>
<reference evidence="8 9" key="1">
    <citation type="submission" date="2021-04" db="EMBL/GenBank/DDBJ databases">
        <title>Novel species identification of genus Shewanella.</title>
        <authorList>
            <person name="Liu G."/>
        </authorList>
    </citation>
    <scope>NUCLEOTIDE SEQUENCE [LARGE SCALE GENOMIC DNA]</scope>
    <source>
        <strain evidence="8 9">FJAT-54481</strain>
    </source>
</reference>
<feature type="domain" description="CHASE" evidence="6">
    <location>
        <begin position="96"/>
        <end position="233"/>
    </location>
</feature>
<dbReference type="Proteomes" id="UP000679575">
    <property type="component" value="Chromosome"/>
</dbReference>
<dbReference type="CDD" id="cd01949">
    <property type="entry name" value="GGDEF"/>
    <property type="match status" value="1"/>
</dbReference>
<evidence type="ECO:0000259" key="6">
    <source>
        <dbReference type="PROSITE" id="PS50839"/>
    </source>
</evidence>
<evidence type="ECO:0000256" key="5">
    <source>
        <dbReference type="SAM" id="Phobius"/>
    </source>
</evidence>
<proteinExistence type="predicted"/>
<dbReference type="PROSITE" id="PS50887">
    <property type="entry name" value="GGDEF"/>
    <property type="match status" value="1"/>
</dbReference>
<name>A0ABX7YTR7_9GAMM</name>
<organism evidence="8 9">
    <name type="scientific">Shewanella yunxiaonensis</name>
    <dbReference type="NCBI Taxonomy" id="2829809"/>
    <lineage>
        <taxon>Bacteria</taxon>
        <taxon>Pseudomonadati</taxon>
        <taxon>Pseudomonadota</taxon>
        <taxon>Gammaproteobacteria</taxon>
        <taxon>Alteromonadales</taxon>
        <taxon>Shewanellaceae</taxon>
        <taxon>Shewanella</taxon>
    </lineage>
</organism>
<protein>
    <submittedName>
        <fullName evidence="8">Sensor domain-containing diguanylate cyclase</fullName>
    </submittedName>
</protein>
<evidence type="ECO:0000256" key="3">
    <source>
        <dbReference type="ARBA" id="ARBA00022989"/>
    </source>
</evidence>
<evidence type="ECO:0000313" key="8">
    <source>
        <dbReference type="EMBL" id="QUN05731.1"/>
    </source>
</evidence>
<evidence type="ECO:0000313" key="9">
    <source>
        <dbReference type="Proteomes" id="UP000679575"/>
    </source>
</evidence>
<keyword evidence="4 5" id="KW-0472">Membrane</keyword>
<dbReference type="SMART" id="SM01079">
    <property type="entry name" value="CHASE"/>
    <property type="match status" value="1"/>
</dbReference>
<feature type="transmembrane region" description="Helical" evidence="5">
    <location>
        <begin position="253"/>
        <end position="270"/>
    </location>
</feature>
<comment type="subcellular location">
    <subcellularLocation>
        <location evidence="1">Membrane</location>
    </subcellularLocation>
</comment>
<dbReference type="PANTHER" id="PTHR46663:SF2">
    <property type="entry name" value="GGDEF DOMAIN-CONTAINING PROTEIN"/>
    <property type="match status" value="1"/>
</dbReference>
<evidence type="ECO:0000259" key="7">
    <source>
        <dbReference type="PROSITE" id="PS50887"/>
    </source>
</evidence>